<gene>
    <name evidence="2" type="ORF">DYB36_013913</name>
</gene>
<sequence>MARMHKPKPKKQPLISIPSTKSVKQLGSVVKPPPSACTSATTQTNSEDGSNPQTTQSRSNELAEHLTKVLLPVLEATETKLMAVMDKVERQKLDLLAAYEREAELRNRLQSSSAAAPPLSLGHAARSQSPINTQQPTRQGTPAAIVQVRHQLLAMTSYVTHWYFMKRCDDMVECSGDENANLALHVADLYDMLHTNLDVLEAALDDGPVLWIRPVRLTPTNQQQRRVAPPGRRLFKPSKTSSRTLFPVADPPPMEPPVVDVSPFSTLTDATASHSATVSTLNMSIRDGEIQNVPAAVRKRVNTVVLKLAAAALFQDSINVHDMVSLFLTADHDVDVWAHGVQDIRDDQLIQNHVPAFSLTTATAPPPSHTDATGTSSHQDKLNTTELQPHASSGTKQHPAARPVVKVVTRLLDLVGIDMYAADKEVAHTRTWLVKQIRSIFHDKYMAESLEYAAFHAVLALPEFIVQWSFLKFGVKELVARTCHAIMDGTNEWKATTPEVSLFAGFLAEQGNVGYGKSDLSLFLHARQLVTADKYTTYRGVHMELCWCFRWWI</sequence>
<dbReference type="Proteomes" id="UP000265427">
    <property type="component" value="Unassembled WGS sequence"/>
</dbReference>
<feature type="region of interest" description="Disordered" evidence="1">
    <location>
        <begin position="109"/>
        <end position="141"/>
    </location>
</feature>
<feature type="compositionally biased region" description="Low complexity" evidence="1">
    <location>
        <begin position="111"/>
        <end position="121"/>
    </location>
</feature>
<dbReference type="EMBL" id="QUSZ01006591">
    <property type="protein sequence ID" value="RHY05238.1"/>
    <property type="molecule type" value="Genomic_DNA"/>
</dbReference>
<feature type="region of interest" description="Disordered" evidence="1">
    <location>
        <begin position="360"/>
        <end position="381"/>
    </location>
</feature>
<feature type="non-terminal residue" evidence="2">
    <location>
        <position position="553"/>
    </location>
</feature>
<reference evidence="2 3" key="1">
    <citation type="submission" date="2018-08" db="EMBL/GenBank/DDBJ databases">
        <title>Aphanomyces genome sequencing and annotation.</title>
        <authorList>
            <person name="Minardi D."/>
            <person name="Oidtmann B."/>
            <person name="Van Der Giezen M."/>
            <person name="Studholme D.J."/>
        </authorList>
    </citation>
    <scope>NUCLEOTIDE SEQUENCE [LARGE SCALE GENOMIC DNA]</scope>
    <source>
        <strain evidence="2 3">Kv</strain>
    </source>
</reference>
<proteinExistence type="predicted"/>
<feature type="compositionally biased region" description="Basic residues" evidence="1">
    <location>
        <begin position="1"/>
        <end position="11"/>
    </location>
</feature>
<feature type="region of interest" description="Disordered" evidence="1">
    <location>
        <begin position="1"/>
        <end position="61"/>
    </location>
</feature>
<evidence type="ECO:0000256" key="1">
    <source>
        <dbReference type="SAM" id="MobiDB-lite"/>
    </source>
</evidence>
<protein>
    <submittedName>
        <fullName evidence="2">Uncharacterized protein</fullName>
    </submittedName>
</protein>
<organism evidence="2 3">
    <name type="scientific">Aphanomyces astaci</name>
    <name type="common">Crayfish plague agent</name>
    <dbReference type="NCBI Taxonomy" id="112090"/>
    <lineage>
        <taxon>Eukaryota</taxon>
        <taxon>Sar</taxon>
        <taxon>Stramenopiles</taxon>
        <taxon>Oomycota</taxon>
        <taxon>Saprolegniomycetes</taxon>
        <taxon>Saprolegniales</taxon>
        <taxon>Verrucalvaceae</taxon>
        <taxon>Aphanomyces</taxon>
    </lineage>
</organism>
<dbReference type="AlphaFoldDB" id="A0A397AHJ2"/>
<comment type="caution">
    <text evidence="2">The sequence shown here is derived from an EMBL/GenBank/DDBJ whole genome shotgun (WGS) entry which is preliminary data.</text>
</comment>
<feature type="compositionally biased region" description="Polar residues" evidence="1">
    <location>
        <begin position="36"/>
        <end position="60"/>
    </location>
</feature>
<accession>A0A397AHJ2</accession>
<name>A0A397AHJ2_APHAT</name>
<evidence type="ECO:0000313" key="3">
    <source>
        <dbReference type="Proteomes" id="UP000265427"/>
    </source>
</evidence>
<evidence type="ECO:0000313" key="2">
    <source>
        <dbReference type="EMBL" id="RHY05238.1"/>
    </source>
</evidence>
<feature type="compositionally biased region" description="Polar residues" evidence="1">
    <location>
        <begin position="126"/>
        <end position="140"/>
    </location>
</feature>